<feature type="domain" description="HTH luxR-type" evidence="4">
    <location>
        <begin position="787"/>
        <end position="852"/>
    </location>
</feature>
<organism evidence="5 6">
    <name type="scientific">Silvimonas amylolytica</name>
    <dbReference type="NCBI Taxonomy" id="449663"/>
    <lineage>
        <taxon>Bacteria</taxon>
        <taxon>Pseudomonadati</taxon>
        <taxon>Pseudomonadota</taxon>
        <taxon>Betaproteobacteria</taxon>
        <taxon>Neisseriales</taxon>
        <taxon>Chitinibacteraceae</taxon>
        <taxon>Silvimonas</taxon>
    </lineage>
</organism>
<proteinExistence type="predicted"/>
<dbReference type="SMART" id="SM00421">
    <property type="entry name" value="HTH_LUXR"/>
    <property type="match status" value="1"/>
</dbReference>
<accession>A0ABQ2PHG3</accession>
<dbReference type="Proteomes" id="UP000621859">
    <property type="component" value="Unassembled WGS sequence"/>
</dbReference>
<dbReference type="Gene3D" id="1.10.10.10">
    <property type="entry name" value="Winged helix-like DNA-binding domain superfamily/Winged helix DNA-binding domain"/>
    <property type="match status" value="1"/>
</dbReference>
<comment type="caution">
    <text evidence="5">The sequence shown here is derived from an EMBL/GenBank/DDBJ whole genome shotgun (WGS) entry which is preliminary data.</text>
</comment>
<protein>
    <recommendedName>
        <fullName evidence="4">HTH luxR-type domain-containing protein</fullName>
    </recommendedName>
</protein>
<evidence type="ECO:0000256" key="1">
    <source>
        <dbReference type="ARBA" id="ARBA00023015"/>
    </source>
</evidence>
<dbReference type="InterPro" id="IPR041617">
    <property type="entry name" value="TPR_MalT"/>
</dbReference>
<dbReference type="InterPro" id="IPR016032">
    <property type="entry name" value="Sig_transdc_resp-reg_C-effctor"/>
</dbReference>
<dbReference type="Pfam" id="PF17874">
    <property type="entry name" value="TPR_MalT"/>
    <property type="match status" value="1"/>
</dbReference>
<dbReference type="SUPFAM" id="SSF46894">
    <property type="entry name" value="C-terminal effector domain of the bipartite response regulators"/>
    <property type="match status" value="1"/>
</dbReference>
<name>A0ABQ2PHG3_9NEIS</name>
<dbReference type="Pfam" id="PF00196">
    <property type="entry name" value="GerE"/>
    <property type="match status" value="1"/>
</dbReference>
<evidence type="ECO:0000313" key="5">
    <source>
        <dbReference type="EMBL" id="GGP25062.1"/>
    </source>
</evidence>
<dbReference type="PANTHER" id="PTHR44688:SF16">
    <property type="entry name" value="DNA-BINDING TRANSCRIPTIONAL ACTIVATOR DEVR_DOSR"/>
    <property type="match status" value="1"/>
</dbReference>
<dbReference type="PANTHER" id="PTHR44688">
    <property type="entry name" value="DNA-BINDING TRANSCRIPTIONAL ACTIVATOR DEVR_DOSR"/>
    <property type="match status" value="1"/>
</dbReference>
<dbReference type="CDD" id="cd06170">
    <property type="entry name" value="LuxR_C_like"/>
    <property type="match status" value="1"/>
</dbReference>
<keyword evidence="2" id="KW-0238">DNA-binding</keyword>
<keyword evidence="3" id="KW-0804">Transcription</keyword>
<dbReference type="PRINTS" id="PR00038">
    <property type="entry name" value="HTHLUXR"/>
</dbReference>
<dbReference type="InterPro" id="IPR000792">
    <property type="entry name" value="Tscrpt_reg_LuxR_C"/>
</dbReference>
<evidence type="ECO:0000313" key="6">
    <source>
        <dbReference type="Proteomes" id="UP000621859"/>
    </source>
</evidence>
<sequence length="854" mass="95639">MWIMPIKLPVAEVNARMLEREVLAQKLLASSRSSRALILHAPAGYGKTQALIALSDHLDRHHQSARWLALTPQDADPLKFARRLADETAAKEDADTLIHTVLVDDLDQWAYVSTDWLYQLCTLLPAGLHAVFATRVLDQQRLVGLLAQGVVQVLDTDALRLSEDEVTAWCRVVLRCREPVDRAIARETQGWPILVALLQDKSGEPMKSARATRGSTRYQERVRAFFEQQIFSPHGEAQQQLVRTIGRLDEVCDALVNAMYQVEDIRLAALVAAGWPLMPTRDGWYRFHPAFRNYVINNKTASDDQRTSALIDRAANWLIEQGQTAAAISLLIDRGDWEKVMPLVGPAAQNLLHDARFKTVIRWCQRIPKVFLIGNDDLCLSYIWCLLFSGDKQEAISVLRELKNKMRGMFDPLIEPTIKYQELLLSELHLHDYQSLVERVEELESAMPHLGDANQGRIFNLVAMIELGKGKMDVAAQAVWNAKKINRGVNNFQALSNSYFAEASIMAAKGALRDALSILQCADDIIEMHDARLPAGIMHIFCRGYRLQLLYELGMYAEARHWLEQYRWLNTAQPIILVNFLFGMMDSRLACVEQGPMAGILVLEKLALSVAHDPLMQGKIDAERARITLAHESPEAAQPLIRQYLRADHTLPDAAFVYPTEEVEGCGIEMARLMLHAGGDEAAAAMRMLDSHIAAARVTGRAWRLTKLYVLSALGYLLADETRRAQQQLLEAIRLATGSGAISTFLDEGALLTGFLSQLSSRHARLFTVAEQNHIARILCARGQAKQPLQIPDINAREMEILRLVAEGLTSQTIAARLDLSLQTIKWYLKGIYSKLGVGSRISAVDKARRLGLL</sequence>
<dbReference type="SUPFAM" id="SSF48452">
    <property type="entry name" value="TPR-like"/>
    <property type="match status" value="1"/>
</dbReference>
<dbReference type="InterPro" id="IPR036388">
    <property type="entry name" value="WH-like_DNA-bd_sf"/>
</dbReference>
<keyword evidence="6" id="KW-1185">Reference proteome</keyword>
<evidence type="ECO:0000259" key="4">
    <source>
        <dbReference type="PROSITE" id="PS50043"/>
    </source>
</evidence>
<evidence type="ECO:0000256" key="3">
    <source>
        <dbReference type="ARBA" id="ARBA00023163"/>
    </source>
</evidence>
<dbReference type="InterPro" id="IPR059106">
    <property type="entry name" value="WHD_MalT"/>
</dbReference>
<dbReference type="InterPro" id="IPR011990">
    <property type="entry name" value="TPR-like_helical_dom_sf"/>
</dbReference>
<keyword evidence="1" id="KW-0805">Transcription regulation</keyword>
<dbReference type="Gene3D" id="1.25.40.10">
    <property type="entry name" value="Tetratricopeptide repeat domain"/>
    <property type="match status" value="1"/>
</dbReference>
<evidence type="ECO:0000256" key="2">
    <source>
        <dbReference type="ARBA" id="ARBA00023125"/>
    </source>
</evidence>
<dbReference type="PROSITE" id="PS50043">
    <property type="entry name" value="HTH_LUXR_2"/>
    <property type="match status" value="1"/>
</dbReference>
<gene>
    <name evidence="5" type="ORF">GCM10010971_08810</name>
</gene>
<dbReference type="EMBL" id="BMLY01000001">
    <property type="protein sequence ID" value="GGP25062.1"/>
    <property type="molecule type" value="Genomic_DNA"/>
</dbReference>
<dbReference type="Pfam" id="PF25873">
    <property type="entry name" value="WHD_MalT"/>
    <property type="match status" value="1"/>
</dbReference>
<reference evidence="6" key="1">
    <citation type="journal article" date="2019" name="Int. J. Syst. Evol. Microbiol.">
        <title>The Global Catalogue of Microorganisms (GCM) 10K type strain sequencing project: providing services to taxonomists for standard genome sequencing and annotation.</title>
        <authorList>
            <consortium name="The Broad Institute Genomics Platform"/>
            <consortium name="The Broad Institute Genome Sequencing Center for Infectious Disease"/>
            <person name="Wu L."/>
            <person name="Ma J."/>
        </authorList>
    </citation>
    <scope>NUCLEOTIDE SEQUENCE [LARGE SCALE GENOMIC DNA]</scope>
    <source>
        <strain evidence="6">CGMCC 1.8860</strain>
    </source>
</reference>